<dbReference type="EMBL" id="CP119075">
    <property type="protein sequence ID" value="WED65322.1"/>
    <property type="molecule type" value="Genomic_DNA"/>
</dbReference>
<feature type="domain" description="Cytochrome c" evidence="6">
    <location>
        <begin position="769"/>
        <end position="900"/>
    </location>
</feature>
<dbReference type="PANTHER" id="PTHR33546">
    <property type="entry name" value="LARGE, MULTIFUNCTIONAL SECRETED PROTEIN-RELATED"/>
    <property type="match status" value="1"/>
</dbReference>
<dbReference type="InterPro" id="IPR011989">
    <property type="entry name" value="ARM-like"/>
</dbReference>
<keyword evidence="2 4" id="KW-0479">Metal-binding</keyword>
<dbReference type="PANTHER" id="PTHR33546:SF1">
    <property type="entry name" value="LARGE, MULTIFUNCTIONAL SECRETED PROTEIN"/>
    <property type="match status" value="1"/>
</dbReference>
<dbReference type="Gene3D" id="1.25.10.10">
    <property type="entry name" value="Leucine-rich Repeat Variant"/>
    <property type="match status" value="1"/>
</dbReference>
<keyword evidence="3 4" id="KW-0408">Iron</keyword>
<dbReference type="InterPro" id="IPR055557">
    <property type="entry name" value="DUF7133"/>
</dbReference>
<name>A0AAE9ZWA9_9BACT</name>
<dbReference type="SUPFAM" id="SSF63829">
    <property type="entry name" value="Calcium-dependent phosphotriesterase"/>
    <property type="match status" value="1"/>
</dbReference>
<dbReference type="Gene3D" id="1.10.760.10">
    <property type="entry name" value="Cytochrome c-like domain"/>
    <property type="match status" value="1"/>
</dbReference>
<dbReference type="InterPro" id="IPR013428">
    <property type="entry name" value="Membrane-bound_put_N"/>
</dbReference>
<dbReference type="SUPFAM" id="SSF46626">
    <property type="entry name" value="Cytochrome c"/>
    <property type="match status" value="1"/>
</dbReference>
<evidence type="ECO:0000256" key="5">
    <source>
        <dbReference type="SAM" id="SignalP"/>
    </source>
</evidence>
<evidence type="ECO:0000256" key="2">
    <source>
        <dbReference type="ARBA" id="ARBA00022723"/>
    </source>
</evidence>
<feature type="chain" id="PRO_5041913069" description="Cytochrome c domain-containing protein" evidence="5">
    <location>
        <begin position="19"/>
        <end position="900"/>
    </location>
</feature>
<dbReference type="Pfam" id="PF13646">
    <property type="entry name" value="HEAT_2"/>
    <property type="match status" value="1"/>
</dbReference>
<dbReference type="AlphaFoldDB" id="A0AAE9ZWA9"/>
<reference evidence="7" key="1">
    <citation type="submission" date="2023-03" db="EMBL/GenBank/DDBJ databases">
        <title>Lomoglobus Profundus gen. nov., sp. nov., a novel member of the phylum Verrucomicrobia, isolated from deep-marine sediment of South China Sea.</title>
        <authorList>
            <person name="Ahmad T."/>
            <person name="Ishaq S.E."/>
            <person name="Wang F."/>
        </authorList>
    </citation>
    <scope>NUCLEOTIDE SEQUENCE</scope>
    <source>
        <strain evidence="7">LMO-M01</strain>
    </source>
</reference>
<keyword evidence="1 4" id="KW-0349">Heme</keyword>
<dbReference type="InterPro" id="IPR036909">
    <property type="entry name" value="Cyt_c-like_dom_sf"/>
</dbReference>
<evidence type="ECO:0000256" key="1">
    <source>
        <dbReference type="ARBA" id="ARBA00022617"/>
    </source>
</evidence>
<keyword evidence="5" id="KW-0732">Signal</keyword>
<sequence>MPRLLPALLGLCAVVALAADPAPASAPEPASAPPTTVVPTDLFSVPDGMEATLWAQAPQLRNPTNMDIDHAGRIWVTEGVNYRRHHGRDPLGDRVVVLEDTTGDGVADSSHVFVQEPGLIAPLGIAVIDNQIVVSCAPNLIVYTDVDRDLRFDPRVDKRDVLLTGFDGINHDHSLHSVTVGPDGKWYFNSGNVGALFTDRSGQTFRIGSAYHPGTFEGDPRPAWRGPDYAGATSDDGHVYVGGFAARMNRDGTDVEIIGYNFRNSYEQTVTSFGDVFQNDNDDPPASRTSYLLEYGNAGWFSNDGSRFWSADRRPGQDIPTAEWRQEDPGIMPAGDVYGAGAPTGIVYYEGDLFGPAWRGLLLSCEAARNVVFGYLPQPDGAGFTLDRTKFFTTNLDERLTGIDSLRGRTNDELYSMFRPADVAVGPDGAIYVADWFDPRVGGHADHDDTLSGAIYRITPTGVNPAVPTFDLDTTAGQLAALRSPAVNVRALGAGRLHAAGEAAVPPVTQLLDDENPYVAARAVFLLAHLGDAGVAKVRSLVRSPDPQIRIAALRALRRTGADVHAELRQLATDPSAAVRRDVAVALRDSDWKNSRDILVELAARYPLGDRTYLAAWGIGATGKSERLYDWIAAEVDPRIDVKSEAFAELAFTLKAPASAAFFARRAADTSLAPAQRLQAVTALGFNRSAESARTMFDLHRESEGIIKDTTLWWMLNHMNGQWGHTDMAAKIKTAGIYDPETVTVTPSVVPEPDPAHLIPAAQVMALTGVAANGAEKVVACRLCHVVGAEGADYAPTLNGWVSRQSAEEAIYAIVDPSRDISHGFDGRNVVLNDGSEVHGLVIAQADPIVVKSMGGVTQMIPRDRVKAVRWYGRSLMLSADQLGLNAQDVADIVAYLRTQ</sequence>
<evidence type="ECO:0000256" key="3">
    <source>
        <dbReference type="ARBA" id="ARBA00023004"/>
    </source>
</evidence>
<dbReference type="InterPro" id="IPR016024">
    <property type="entry name" value="ARM-type_fold"/>
</dbReference>
<dbReference type="GO" id="GO:0046872">
    <property type="term" value="F:metal ion binding"/>
    <property type="evidence" value="ECO:0007669"/>
    <property type="project" value="UniProtKB-KW"/>
</dbReference>
<dbReference type="NCBIfam" id="TIGR02604">
    <property type="entry name" value="Piru_Ver_Nterm"/>
    <property type="match status" value="1"/>
</dbReference>
<dbReference type="GO" id="GO:0020037">
    <property type="term" value="F:heme binding"/>
    <property type="evidence" value="ECO:0007669"/>
    <property type="project" value="InterPro"/>
</dbReference>
<dbReference type="InterPro" id="IPR011042">
    <property type="entry name" value="6-blade_b-propeller_TolB-like"/>
</dbReference>
<evidence type="ECO:0000259" key="6">
    <source>
        <dbReference type="PROSITE" id="PS51007"/>
    </source>
</evidence>
<dbReference type="Proteomes" id="UP001218638">
    <property type="component" value="Chromosome"/>
</dbReference>
<dbReference type="KEGG" id="slom:PXH66_00480"/>
<gene>
    <name evidence="7" type="ORF">PXH66_00480</name>
</gene>
<dbReference type="RefSeq" id="WP_330929269.1">
    <property type="nucleotide sequence ID" value="NZ_CP119075.1"/>
</dbReference>
<evidence type="ECO:0000256" key="4">
    <source>
        <dbReference type="PROSITE-ProRule" id="PRU00433"/>
    </source>
</evidence>
<dbReference type="PROSITE" id="PS51007">
    <property type="entry name" value="CYTC"/>
    <property type="match status" value="1"/>
</dbReference>
<dbReference type="InterPro" id="IPR009056">
    <property type="entry name" value="Cyt_c-like_dom"/>
</dbReference>
<proteinExistence type="predicted"/>
<organism evidence="7 8">
    <name type="scientific">Synoicihabitans lomoniglobus</name>
    <dbReference type="NCBI Taxonomy" id="2909285"/>
    <lineage>
        <taxon>Bacteria</taxon>
        <taxon>Pseudomonadati</taxon>
        <taxon>Verrucomicrobiota</taxon>
        <taxon>Opitutia</taxon>
        <taxon>Opitutales</taxon>
        <taxon>Opitutaceae</taxon>
        <taxon>Synoicihabitans</taxon>
    </lineage>
</organism>
<dbReference type="Gene3D" id="2.120.10.30">
    <property type="entry name" value="TolB, C-terminal domain"/>
    <property type="match status" value="1"/>
</dbReference>
<dbReference type="GO" id="GO:0009055">
    <property type="term" value="F:electron transfer activity"/>
    <property type="evidence" value="ECO:0007669"/>
    <property type="project" value="InterPro"/>
</dbReference>
<dbReference type="Pfam" id="PF23500">
    <property type="entry name" value="DUF7133"/>
    <property type="match status" value="2"/>
</dbReference>
<feature type="signal peptide" evidence="5">
    <location>
        <begin position="1"/>
        <end position="18"/>
    </location>
</feature>
<evidence type="ECO:0000313" key="8">
    <source>
        <dbReference type="Proteomes" id="UP001218638"/>
    </source>
</evidence>
<dbReference type="NCBIfam" id="TIGR02603">
    <property type="entry name" value="CxxCH_TIGR02603"/>
    <property type="match status" value="1"/>
</dbReference>
<dbReference type="InterPro" id="IPR013427">
    <property type="entry name" value="Haem-bd_dom_put"/>
</dbReference>
<dbReference type="SUPFAM" id="SSF48371">
    <property type="entry name" value="ARM repeat"/>
    <property type="match status" value="1"/>
</dbReference>
<keyword evidence="8" id="KW-1185">Reference proteome</keyword>
<protein>
    <recommendedName>
        <fullName evidence="6">Cytochrome c domain-containing protein</fullName>
    </recommendedName>
</protein>
<evidence type="ECO:0000313" key="7">
    <source>
        <dbReference type="EMBL" id="WED65322.1"/>
    </source>
</evidence>
<accession>A0AAE9ZWA9</accession>